<evidence type="ECO:0000313" key="3">
    <source>
        <dbReference type="Proteomes" id="UP000663836"/>
    </source>
</evidence>
<dbReference type="PANTHER" id="PTHR33939:SF1">
    <property type="entry name" value="DUF4371 DOMAIN-CONTAINING PROTEIN"/>
    <property type="match status" value="1"/>
</dbReference>
<reference evidence="2" key="1">
    <citation type="submission" date="2021-02" db="EMBL/GenBank/DDBJ databases">
        <authorList>
            <person name="Nowell W R."/>
        </authorList>
    </citation>
    <scope>NUCLEOTIDE SEQUENCE</scope>
</reference>
<dbReference type="EMBL" id="CAJOBD010007881">
    <property type="protein sequence ID" value="CAF4097903.1"/>
    <property type="molecule type" value="Genomic_DNA"/>
</dbReference>
<dbReference type="Proteomes" id="UP000663836">
    <property type="component" value="Unassembled WGS sequence"/>
</dbReference>
<evidence type="ECO:0000313" key="2">
    <source>
        <dbReference type="EMBL" id="CAF4097903.1"/>
    </source>
</evidence>
<dbReference type="InterPro" id="IPR036397">
    <property type="entry name" value="RNaseH_sf"/>
</dbReference>
<sequence>MRFEKGEKALSFGKNRVAQNAPYEVIAKFVYDEIALNFGCPTEIIPDRGNNFTTNMLSSYSKLIGIINKYVDHALLACRIRQYSATSKTPFYMIYGVEVKLPGDEQVPIINHLVQQCDIVHQHRTKSDSALKHHQTSPILPRPKRSHERKRHTGSLTASITQVSIPKPYSPKKKGDEAKIAIVLDNTSWHNVLTLESKVLKRPWQKGQVQEWLNDHHIPFDSRSVKAELLELALANASPNQYITDQAAEQFNIQIARLPHRHCCLNPIELSWNNLKQYVRDNNVTFKANDVYNLILDFMGTLDTELATGYFKHVENIEQTFKDADSFLEEHIEPNLVEEETMTEEDDDDDE</sequence>
<name>A0A819V4S8_9BILA</name>
<evidence type="ECO:0000256" key="1">
    <source>
        <dbReference type="SAM" id="MobiDB-lite"/>
    </source>
</evidence>
<dbReference type="GO" id="GO:0003676">
    <property type="term" value="F:nucleic acid binding"/>
    <property type="evidence" value="ECO:0007669"/>
    <property type="project" value="InterPro"/>
</dbReference>
<protein>
    <submittedName>
        <fullName evidence="2">Uncharacterized protein</fullName>
    </submittedName>
</protein>
<feature type="compositionally biased region" description="Basic residues" evidence="1">
    <location>
        <begin position="142"/>
        <end position="153"/>
    </location>
</feature>
<feature type="region of interest" description="Disordered" evidence="1">
    <location>
        <begin position="125"/>
        <end position="157"/>
    </location>
</feature>
<dbReference type="Gene3D" id="3.30.420.10">
    <property type="entry name" value="Ribonuclease H-like superfamily/Ribonuclease H"/>
    <property type="match status" value="1"/>
</dbReference>
<dbReference type="AlphaFoldDB" id="A0A819V4S8"/>
<proteinExistence type="predicted"/>
<accession>A0A819V4S8</accession>
<comment type="caution">
    <text evidence="2">The sequence shown here is derived from an EMBL/GenBank/DDBJ whole genome shotgun (WGS) entry which is preliminary data.</text>
</comment>
<gene>
    <name evidence="2" type="ORF">JBS370_LOCUS31594</name>
</gene>
<organism evidence="2 3">
    <name type="scientific">Rotaria sordida</name>
    <dbReference type="NCBI Taxonomy" id="392033"/>
    <lineage>
        <taxon>Eukaryota</taxon>
        <taxon>Metazoa</taxon>
        <taxon>Spiralia</taxon>
        <taxon>Gnathifera</taxon>
        <taxon>Rotifera</taxon>
        <taxon>Eurotatoria</taxon>
        <taxon>Bdelloidea</taxon>
        <taxon>Philodinida</taxon>
        <taxon>Philodinidae</taxon>
        <taxon>Rotaria</taxon>
    </lineage>
</organism>
<dbReference type="PANTHER" id="PTHR33939">
    <property type="entry name" value="PROTEIN CBG22215"/>
    <property type="match status" value="1"/>
</dbReference>